<dbReference type="Gene3D" id="3.30.450.40">
    <property type="match status" value="1"/>
</dbReference>
<dbReference type="GO" id="GO:0032982">
    <property type="term" value="C:myosin filament"/>
    <property type="evidence" value="ECO:0007669"/>
    <property type="project" value="TreeGrafter"/>
</dbReference>
<sequence length="1974" mass="235349">MCLSQVEKTLSGRFTLTNLLMPVDKRQVAALAENSNDLGVNWKSAQCVTSLYDSYIQVQQENEKLREDVRQLQQNEFVTTSRKLQQPEHTKYEEFEQEIRLLRSEKLRMEEIHRLEQQKLEARVTDSEAQHQQLVVKYQERFEFDPLETKRAALAVKTLQNTLQNVILEKEELEVRYGDLRDQYRKLHNEQMIIVERTKQHVKVQEQQQVRSRRERVINVLTVWSTKKVLMAWCKWRTLIKNKNDQEERKSMMDALDVKTSDRIAKIRNHQAGFWAKKILQQAAKRTFYRWKNWARRHVERRRIGESLMRNLFRLDLKLVMASWRSHYFKGKKYRAGVYMIERLVTSNSRRWGMQMWSVQSFRLALTDNVNRLKAANDKLKLQDKKIVELKSLLDEASTARQEMQIIQDQEKKQWKEKTEKERIVALAVQERLGNFLVKQSDRQTLKNIVREWKIIAICRSSINQRAHSVQMKMQRMRLHKSVSTWLYNVCVSRKKHLQTQYIHQRMRQVCVLKCFNSWKAFNNEQKVKKAAFLSVISRMRDREAAQCFLQWMTFTKRQLVLRVGLDTIIFCVKRHQTLLAFSLWKEMIVKLRVYDQTQQQQRDQDARLELAKRDFIYLQQIFTTWRQSVLSRQKRDIVVGRCLARLKHSMLANIFLRWEEYFKCKKMRRGLIHRWIKQSYSGALRRAWSRWQWHIALKEKQLLINNLLGDKDAQLYQLETIFERDRGIQQTLLLKAQQIQATQEQKLQETVSCLSDKRRRAQRLKAVLKALCTKRAQSLVQLRAHKAWHNAVRRSMHYRNIIETFQSRLANRQICLIFSRWSHVFIQRHCLKNAITLIQSYYSRRWQIQCFEAWNETRRQSKIIQRFTILYLHKADLFAIQKTFQGWRTFTKERILLRKLVVKVFVAKVQQQFVRWKHFTSFKRTNEQLEQRKVTLNAFQVNLLRKRSRSMMLFCLAEWKLAVEMIKKQHDGEQKLMLCRHVRLVALCFKNWIIVVAIQRRTQARNTQLVRWLRKDRHRMQQRAMTLWKLLLIRDQGRQLREVNEIRAKQQKEMELYLQKGALPPYKLASVSDVHNVSITIARCFNALKLGASIMRYQNRTVHFLQYHAHRQHLAKVFLKWCNVVQNSHEVKSFVSRKIQQQNDTLVRISLRQWYSIAYQKRVIKNKLVKFRQRVHARILENAAKQWYRFFNTKKCMSRAADHLNTVICRLNLKHTLSSWRKQSMRQEVQLLHLFRIWIAFTQNKHTARDLANQRHLKQYRSVVTKCWNGWCSFMNTLEVERKSIVCIEVKIMRFYYRIVLTRWRRYQFLGQIETLQTGNELLSRQLAETNLHLRSKSLSVDQLSSDVRELQHKLLDVESYLFSQRVRFKSQEEKHSLQLRFLLVLNKLMLNRTISKDITEAFLHWKRLLVDVQSKNRALSSVTCICQRNKKILAFWVWKFKILQWRRYESFQKYWRTNELMMSFQRWQRFWKIKAKQQLFLVRRCLMSYTIRSSPISIAFRLWRVKSTALSHMAILCTNLQIEQDLSCTYLRRLTLGKLCWMAYHHRLWRMRAFFSHCRIESAASRTEEHRRVVKEMKRKSKAAVAEMSEQNEATFQAEMGLLSPADEQATSGASIQVLQTLIRRLFQSTTVQELFDNVASTFAQILHGASAILFLFDPSSNELWTQREGTQLIQVPASLGIAGSTQSSGSSVIIMDVSADPRYHPMVDQFVLSGLPPDNVWKLTTFKPRVESSKPLYGMVSSALVSIDGAVYGVLQVAFSLSNLSLVDRRLMITQTQLCSKICCFYVEQVVYEIIRNCRDRVQARVPDKFIRLFRQTKNWRKYFAVVERKALEVEGKLREVLKEHEQLLQSRSKLQQSYDLLKNQLEEKEYTTKEERRNQDIQMIVTSSVSEESDNNIVGKSQNLSDHGQLSILHADKTRLKSQLVRAEADNLLLVKALSIARNQHGELPKTIQTEVNRVATRVVNRVTDA</sequence>
<evidence type="ECO:0000313" key="3">
    <source>
        <dbReference type="Proteomes" id="UP000054928"/>
    </source>
</evidence>
<feature type="coiled-coil region" evidence="1">
    <location>
        <begin position="363"/>
        <end position="410"/>
    </location>
</feature>
<evidence type="ECO:0000313" key="2">
    <source>
        <dbReference type="EMBL" id="CEG37111.1"/>
    </source>
</evidence>
<dbReference type="GO" id="GO:0000146">
    <property type="term" value="F:microfilament motor activity"/>
    <property type="evidence" value="ECO:0007669"/>
    <property type="project" value="TreeGrafter"/>
</dbReference>
<dbReference type="PANTHER" id="PTHR45615">
    <property type="entry name" value="MYOSIN HEAVY CHAIN, NON-MUSCLE"/>
    <property type="match status" value="1"/>
</dbReference>
<dbReference type="OrthoDB" id="121584at2759"/>
<reference evidence="3" key="1">
    <citation type="submission" date="2014-09" db="EMBL/GenBank/DDBJ databases">
        <authorList>
            <person name="Sharma Rahul"/>
            <person name="Thines Marco"/>
        </authorList>
    </citation>
    <scope>NUCLEOTIDE SEQUENCE [LARGE SCALE GENOMIC DNA]</scope>
</reference>
<accession>A0A0P1A9H8</accession>
<dbReference type="RefSeq" id="XP_024573480.1">
    <property type="nucleotide sequence ID" value="XM_024722400.1"/>
</dbReference>
<feature type="coiled-coil region" evidence="1">
    <location>
        <begin position="1562"/>
        <end position="1596"/>
    </location>
</feature>
<dbReference type="GO" id="GO:0051015">
    <property type="term" value="F:actin filament binding"/>
    <property type="evidence" value="ECO:0007669"/>
    <property type="project" value="TreeGrafter"/>
</dbReference>
<dbReference type="Proteomes" id="UP000054928">
    <property type="component" value="Unassembled WGS sequence"/>
</dbReference>
<keyword evidence="3" id="KW-1185">Reference proteome</keyword>
<feature type="coiled-coil region" evidence="1">
    <location>
        <begin position="55"/>
        <end position="112"/>
    </location>
</feature>
<dbReference type="EMBL" id="CCYD01000261">
    <property type="protein sequence ID" value="CEG37111.1"/>
    <property type="molecule type" value="Genomic_DNA"/>
</dbReference>
<dbReference type="GO" id="GO:0005737">
    <property type="term" value="C:cytoplasm"/>
    <property type="evidence" value="ECO:0007669"/>
    <property type="project" value="TreeGrafter"/>
</dbReference>
<feature type="coiled-coil region" evidence="1">
    <location>
        <begin position="156"/>
        <end position="190"/>
    </location>
</feature>
<dbReference type="GeneID" id="36399621"/>
<evidence type="ECO:0000256" key="1">
    <source>
        <dbReference type="SAM" id="Coils"/>
    </source>
</evidence>
<protein>
    <submittedName>
        <fullName evidence="2">Uncharacterized protein</fullName>
    </submittedName>
</protein>
<dbReference type="InterPro" id="IPR029016">
    <property type="entry name" value="GAF-like_dom_sf"/>
</dbReference>
<proteinExistence type="predicted"/>
<name>A0A0P1A9H8_PLAHL</name>
<keyword evidence="1" id="KW-0175">Coiled coil</keyword>
<dbReference type="PANTHER" id="PTHR45615:SF40">
    <property type="entry name" value="MYOSIN HEAVY CHAIN, NON-MUSCLE"/>
    <property type="match status" value="1"/>
</dbReference>
<dbReference type="GO" id="GO:0016460">
    <property type="term" value="C:myosin II complex"/>
    <property type="evidence" value="ECO:0007669"/>
    <property type="project" value="TreeGrafter"/>
</dbReference>
<dbReference type="OMA" id="RECFTRW"/>
<dbReference type="SUPFAM" id="SSF55781">
    <property type="entry name" value="GAF domain-like"/>
    <property type="match status" value="1"/>
</dbReference>
<organism evidence="2 3">
    <name type="scientific">Plasmopara halstedii</name>
    <name type="common">Downy mildew of sunflower</name>
    <dbReference type="NCBI Taxonomy" id="4781"/>
    <lineage>
        <taxon>Eukaryota</taxon>
        <taxon>Sar</taxon>
        <taxon>Stramenopiles</taxon>
        <taxon>Oomycota</taxon>
        <taxon>Peronosporomycetes</taxon>
        <taxon>Peronosporales</taxon>
        <taxon>Peronosporaceae</taxon>
        <taxon>Plasmopara</taxon>
    </lineage>
</organism>
<feature type="coiled-coil region" evidence="1">
    <location>
        <begin position="1841"/>
        <end position="1882"/>
    </location>
</feature>